<dbReference type="STRING" id="630390.A0A0C4EY42"/>
<proteinExistence type="predicted"/>
<dbReference type="OMA" id="WGAHENA"/>
<feature type="compositionally biased region" description="Polar residues" evidence="1">
    <location>
        <begin position="103"/>
        <end position="123"/>
    </location>
</feature>
<evidence type="ECO:0000313" key="3">
    <source>
        <dbReference type="EnsemblFungi" id="PTTG_05741-t43_1-p1"/>
    </source>
</evidence>
<reference evidence="3 4" key="3">
    <citation type="journal article" date="2017" name="G3 (Bethesda)">
        <title>Comparative analysis highlights variable genome content of wheat rusts and divergence of the mating loci.</title>
        <authorList>
            <person name="Cuomo C.A."/>
            <person name="Bakkeren G."/>
            <person name="Khalil H.B."/>
            <person name="Panwar V."/>
            <person name="Joly D."/>
            <person name="Linning R."/>
            <person name="Sakthikumar S."/>
            <person name="Song X."/>
            <person name="Adiconis X."/>
            <person name="Fan L."/>
            <person name="Goldberg J.M."/>
            <person name="Levin J.Z."/>
            <person name="Young S."/>
            <person name="Zeng Q."/>
            <person name="Anikster Y."/>
            <person name="Bruce M."/>
            <person name="Wang M."/>
            <person name="Yin C."/>
            <person name="McCallum B."/>
            <person name="Szabo L.J."/>
            <person name="Hulbert S."/>
            <person name="Chen X."/>
            <person name="Fellers J.P."/>
        </authorList>
    </citation>
    <scope>NUCLEOTIDE SEQUENCE</scope>
    <source>
        <strain evidence="4">Isolate 1-1 / race 1 (BBBD)</strain>
        <strain evidence="3">isolate 1-1 / race 1 (BBBD)</strain>
    </source>
</reference>
<feature type="compositionally biased region" description="Polar residues" evidence="1">
    <location>
        <begin position="14"/>
        <end position="26"/>
    </location>
</feature>
<evidence type="ECO:0000256" key="1">
    <source>
        <dbReference type="SAM" id="MobiDB-lite"/>
    </source>
</evidence>
<feature type="region of interest" description="Disordered" evidence="1">
    <location>
        <begin position="98"/>
        <end position="130"/>
    </location>
</feature>
<reference evidence="2" key="1">
    <citation type="submission" date="2009-11" db="EMBL/GenBank/DDBJ databases">
        <authorList>
            <consortium name="The Broad Institute Genome Sequencing Platform"/>
            <person name="Ward D."/>
            <person name="Feldgarden M."/>
            <person name="Earl A."/>
            <person name="Young S.K."/>
            <person name="Zeng Q."/>
            <person name="Koehrsen M."/>
            <person name="Alvarado L."/>
            <person name="Berlin A."/>
            <person name="Bochicchio J."/>
            <person name="Borenstein D."/>
            <person name="Chapman S.B."/>
            <person name="Chen Z."/>
            <person name="Engels R."/>
            <person name="Freedman E."/>
            <person name="Gellesch M."/>
            <person name="Goldberg J."/>
            <person name="Griggs A."/>
            <person name="Gujja S."/>
            <person name="Heilman E."/>
            <person name="Heiman D."/>
            <person name="Hepburn T."/>
            <person name="Howarth C."/>
            <person name="Jen D."/>
            <person name="Larson L."/>
            <person name="Lewis B."/>
            <person name="Mehta T."/>
            <person name="Park D."/>
            <person name="Pearson M."/>
            <person name="Roberts A."/>
            <person name="Saif S."/>
            <person name="Shea T."/>
            <person name="Shenoy N."/>
            <person name="Sisk P."/>
            <person name="Stolte C."/>
            <person name="Sykes S."/>
            <person name="Thomson T."/>
            <person name="Walk T."/>
            <person name="White J."/>
            <person name="Yandava C."/>
            <person name="Izard J."/>
            <person name="Baranova O.V."/>
            <person name="Blanton J.M."/>
            <person name="Tanner A.C."/>
            <person name="Dewhirst F.E."/>
            <person name="Haas B."/>
            <person name="Nusbaum C."/>
            <person name="Birren B."/>
        </authorList>
    </citation>
    <scope>NUCLEOTIDE SEQUENCE [LARGE SCALE GENOMIC DNA]</scope>
    <source>
        <strain evidence="2">1-1 BBBD Race 1</strain>
    </source>
</reference>
<accession>A0A0C4EY42</accession>
<feature type="region of interest" description="Disordered" evidence="1">
    <location>
        <begin position="1"/>
        <end position="34"/>
    </location>
</feature>
<evidence type="ECO:0000313" key="2">
    <source>
        <dbReference type="EMBL" id="OAV94544.1"/>
    </source>
</evidence>
<protein>
    <recommendedName>
        <fullName evidence="5">SURP motif domain-containing protein</fullName>
    </recommendedName>
</protein>
<gene>
    <name evidence="2" type="ORF">PTTG_05741</name>
</gene>
<dbReference type="EnsemblFungi" id="PTTG_05741-t43_1">
    <property type="protein sequence ID" value="PTTG_05741-t43_1-p1"/>
    <property type="gene ID" value="PTTG_05741"/>
</dbReference>
<dbReference type="VEuPathDB" id="FungiDB:PTTG_05741"/>
<dbReference type="Proteomes" id="UP000005240">
    <property type="component" value="Unassembled WGS sequence"/>
</dbReference>
<evidence type="ECO:0000313" key="4">
    <source>
        <dbReference type="Proteomes" id="UP000005240"/>
    </source>
</evidence>
<keyword evidence="4" id="KW-1185">Reference proteome</keyword>
<dbReference type="OrthoDB" id="2552978at2759"/>
<reference evidence="3" key="4">
    <citation type="submission" date="2025-05" db="UniProtKB">
        <authorList>
            <consortium name="EnsemblFungi"/>
        </authorList>
    </citation>
    <scope>IDENTIFICATION</scope>
    <source>
        <strain evidence="3">isolate 1-1 / race 1 (BBBD)</strain>
    </source>
</reference>
<evidence type="ECO:0008006" key="5">
    <source>
        <dbReference type="Google" id="ProtNLM"/>
    </source>
</evidence>
<reference evidence="2" key="2">
    <citation type="submission" date="2016-05" db="EMBL/GenBank/DDBJ databases">
        <title>Comparative analysis highlights variable genome content of wheat rusts and divergence of the mating loci.</title>
        <authorList>
            <person name="Cuomo C.A."/>
            <person name="Bakkeren G."/>
            <person name="Szabo L."/>
            <person name="Khalil H."/>
            <person name="Joly D."/>
            <person name="Goldberg J."/>
            <person name="Young S."/>
            <person name="Zeng Q."/>
            <person name="Fellers J."/>
        </authorList>
    </citation>
    <scope>NUCLEOTIDE SEQUENCE [LARGE SCALE GENOMIC DNA]</scope>
    <source>
        <strain evidence="2">1-1 BBBD Race 1</strain>
    </source>
</reference>
<dbReference type="EMBL" id="ADAS02000038">
    <property type="protein sequence ID" value="OAV94544.1"/>
    <property type="molecule type" value="Genomic_DNA"/>
</dbReference>
<feature type="region of interest" description="Disordered" evidence="1">
    <location>
        <begin position="247"/>
        <end position="405"/>
    </location>
</feature>
<name>A0A0C4EY42_PUCT1</name>
<organism evidence="2">
    <name type="scientific">Puccinia triticina (isolate 1-1 / race 1 (BBBD))</name>
    <name type="common">Brown leaf rust fungus</name>
    <dbReference type="NCBI Taxonomy" id="630390"/>
    <lineage>
        <taxon>Eukaryota</taxon>
        <taxon>Fungi</taxon>
        <taxon>Dikarya</taxon>
        <taxon>Basidiomycota</taxon>
        <taxon>Pucciniomycotina</taxon>
        <taxon>Pucciniomycetes</taxon>
        <taxon>Pucciniales</taxon>
        <taxon>Pucciniaceae</taxon>
        <taxon>Puccinia</taxon>
    </lineage>
</organism>
<sequence length="405" mass="44839">MLQPSLKRPRSPSPYFSSLDHTTPQDQAHPEGRPLIRNLRALEAELCELDRLGLQSESPAEQLEGGRLIRLNTLHNQEQEHLQNSVWVDRYDARLLLSPPPSRSTDSTLEPQITSPPAQSPTGYSDLPSDHEEMFYFQPEERVEIAQKKLRRRRDDERSVRIKLREEEDRLREEELRLSKIPPTDQITLMQRTLEALKGSPSPSLLEIRILTNHGTDPRFASFLRRDGKWRAYWEAMKAAPAEPAPAITTQPLVDPPPPSAAGGLVDYGDSSDEDGAGKDAKTAPVEGEEVDTAPDQPPADDRSSGKTSSGGEEEADKKDMPGPSDGAGPPVHDQNPAETPAPASEHAGLHSDPTTMEDPIPAPGTLVDPGERLQRQQRAKLWAEKRKQKATILRPDPPLPTPSP</sequence>
<feature type="compositionally biased region" description="Pro residues" evidence="1">
    <location>
        <begin position="396"/>
        <end position="405"/>
    </location>
</feature>
<dbReference type="AlphaFoldDB" id="A0A0C4EY42"/>